<dbReference type="AlphaFoldDB" id="A0A833ZIP8"/>
<evidence type="ECO:0000256" key="1">
    <source>
        <dbReference type="SAM" id="MobiDB-lite"/>
    </source>
</evidence>
<dbReference type="EMBL" id="JABVXQ010000008">
    <property type="protein sequence ID" value="KAF6094740.1"/>
    <property type="molecule type" value="Genomic_DNA"/>
</dbReference>
<feature type="region of interest" description="Disordered" evidence="1">
    <location>
        <begin position="35"/>
        <end position="90"/>
    </location>
</feature>
<comment type="caution">
    <text evidence="2">The sequence shown here is derived from an EMBL/GenBank/DDBJ whole genome shotgun (WGS) entry which is preliminary data.</text>
</comment>
<protein>
    <submittedName>
        <fullName evidence="2">Uncharacterized protein</fullName>
    </submittedName>
</protein>
<proteinExistence type="predicted"/>
<reference evidence="2 3" key="1">
    <citation type="journal article" date="2020" name="Nature">
        <title>Six reference-quality genomes reveal evolution of bat adaptations.</title>
        <authorList>
            <person name="Jebb D."/>
            <person name="Huang Z."/>
            <person name="Pippel M."/>
            <person name="Hughes G.M."/>
            <person name="Lavrichenko K."/>
            <person name="Devanna P."/>
            <person name="Winkler S."/>
            <person name="Jermiin L.S."/>
            <person name="Skirmuntt E.C."/>
            <person name="Katzourakis A."/>
            <person name="Burkitt-Gray L."/>
            <person name="Ray D.A."/>
            <person name="Sullivan K.A.M."/>
            <person name="Roscito J.G."/>
            <person name="Kirilenko B.M."/>
            <person name="Davalos L.M."/>
            <person name="Corthals A.P."/>
            <person name="Power M.L."/>
            <person name="Jones G."/>
            <person name="Ransome R.D."/>
            <person name="Dechmann D.K.N."/>
            <person name="Locatelli A.G."/>
            <person name="Puechmaille S.J."/>
            <person name="Fedrigo O."/>
            <person name="Jarvis E.D."/>
            <person name="Hiller M."/>
            <person name="Vernes S.C."/>
            <person name="Myers E.W."/>
            <person name="Teeling E.C."/>
        </authorList>
    </citation>
    <scope>NUCLEOTIDE SEQUENCE [LARGE SCALE GENOMIC DNA]</scope>
    <source>
        <strain evidence="2">Bat1K_MPI-CBG_1</strain>
    </source>
</reference>
<organism evidence="2 3">
    <name type="scientific">Phyllostomus discolor</name>
    <name type="common">pale spear-nosed bat</name>
    <dbReference type="NCBI Taxonomy" id="89673"/>
    <lineage>
        <taxon>Eukaryota</taxon>
        <taxon>Metazoa</taxon>
        <taxon>Chordata</taxon>
        <taxon>Craniata</taxon>
        <taxon>Vertebrata</taxon>
        <taxon>Euteleostomi</taxon>
        <taxon>Mammalia</taxon>
        <taxon>Eutheria</taxon>
        <taxon>Laurasiatheria</taxon>
        <taxon>Chiroptera</taxon>
        <taxon>Yangochiroptera</taxon>
        <taxon>Phyllostomidae</taxon>
        <taxon>Phyllostominae</taxon>
        <taxon>Phyllostomus</taxon>
    </lineage>
</organism>
<accession>A0A833ZIP8</accession>
<evidence type="ECO:0000313" key="2">
    <source>
        <dbReference type="EMBL" id="KAF6094740.1"/>
    </source>
</evidence>
<name>A0A833ZIP8_9CHIR</name>
<sequence length="132" mass="14429">MEPEVLTGIGGDVVPYPPPDFWALAHESLRSGGVVDDVRLGRPSNCPPSPTPRAAAASPLNARELEPKPRLALRQPQHPGPPQSPYVTSDCPITAAPALIKGAGHASRLPRRLRECQRRWDWVPRARVGWRV</sequence>
<dbReference type="Proteomes" id="UP000664940">
    <property type="component" value="Unassembled WGS sequence"/>
</dbReference>
<evidence type="ECO:0000313" key="3">
    <source>
        <dbReference type="Proteomes" id="UP000664940"/>
    </source>
</evidence>
<gene>
    <name evidence="2" type="ORF">HJG60_011838</name>
</gene>